<dbReference type="InterPro" id="IPR012349">
    <property type="entry name" value="Split_barrel_FMN-bd"/>
</dbReference>
<evidence type="ECO:0000313" key="3">
    <source>
        <dbReference type="EMBL" id="WUV45907.1"/>
    </source>
</evidence>
<dbReference type="Pfam" id="PF04075">
    <property type="entry name" value="F420H2_quin_red"/>
    <property type="match status" value="1"/>
</dbReference>
<accession>A0ABZ1YVK7</accession>
<dbReference type="PANTHER" id="PTHR39428:SF3">
    <property type="entry name" value="DEAZAFLAVIN-DEPENDENT NITROREDUCTASE"/>
    <property type="match status" value="1"/>
</dbReference>
<dbReference type="InterPro" id="IPR004378">
    <property type="entry name" value="F420H2_quin_Rdtase"/>
</dbReference>
<comment type="similarity">
    <text evidence="1">Belongs to the F420H(2)-dependent quinone reductase family.</text>
</comment>
<dbReference type="RefSeq" id="WP_327099168.1">
    <property type="nucleotide sequence ID" value="NZ_CP109149.1"/>
</dbReference>
<evidence type="ECO:0000256" key="1">
    <source>
        <dbReference type="ARBA" id="ARBA00008710"/>
    </source>
</evidence>
<gene>
    <name evidence="3" type="ORF">OG563_43685</name>
</gene>
<proteinExistence type="inferred from homology"/>
<dbReference type="EMBL" id="CP109441">
    <property type="protein sequence ID" value="WUV45907.1"/>
    <property type="molecule type" value="Genomic_DNA"/>
</dbReference>
<protein>
    <submittedName>
        <fullName evidence="3">Nitroreductase family deazaflavin-dependent oxidoreductase</fullName>
    </submittedName>
</protein>
<comment type="catalytic activity">
    <reaction evidence="2">
        <text>oxidized coenzyme F420-(gamma-L-Glu)(n) + a quinol + H(+) = reduced coenzyme F420-(gamma-L-Glu)(n) + a quinone</text>
        <dbReference type="Rhea" id="RHEA:39663"/>
        <dbReference type="Rhea" id="RHEA-COMP:12939"/>
        <dbReference type="Rhea" id="RHEA-COMP:14378"/>
        <dbReference type="ChEBI" id="CHEBI:15378"/>
        <dbReference type="ChEBI" id="CHEBI:24646"/>
        <dbReference type="ChEBI" id="CHEBI:132124"/>
        <dbReference type="ChEBI" id="CHEBI:133980"/>
        <dbReference type="ChEBI" id="CHEBI:139511"/>
    </reaction>
</comment>
<dbReference type="Gene3D" id="2.30.110.10">
    <property type="entry name" value="Electron Transport, Fmn-binding Protein, Chain A"/>
    <property type="match status" value="1"/>
</dbReference>
<name>A0ABZ1YVK7_9NOCA</name>
<dbReference type="NCBIfam" id="TIGR00026">
    <property type="entry name" value="hi_GC_TIGR00026"/>
    <property type="match status" value="1"/>
</dbReference>
<organism evidence="3 4">
    <name type="scientific">Nocardia vinacea</name>
    <dbReference type="NCBI Taxonomy" id="96468"/>
    <lineage>
        <taxon>Bacteria</taxon>
        <taxon>Bacillati</taxon>
        <taxon>Actinomycetota</taxon>
        <taxon>Actinomycetes</taxon>
        <taxon>Mycobacteriales</taxon>
        <taxon>Nocardiaceae</taxon>
        <taxon>Nocardia</taxon>
    </lineage>
</organism>
<sequence>MFILLMDELERSHQRGEIASDTDVFHSALYFIADLYPLLTGLSERPSMRDLILENYVAATLSGGILGTTFTGMPTISLTTMGHKSGRPHTVILTAPIIDGDAIVIVASRGGDPTDPAWLHNLRANPTVQVSLKQGPNRPMTARVLSSAERDKLWPDVIAAHTGYADYQEMTTRIIPLVTLTPIADEIDARPI</sequence>
<keyword evidence="4" id="KW-1185">Reference proteome</keyword>
<dbReference type="SUPFAM" id="SSF50475">
    <property type="entry name" value="FMN-binding split barrel"/>
    <property type="match status" value="1"/>
</dbReference>
<dbReference type="PANTHER" id="PTHR39428">
    <property type="entry name" value="F420H(2)-DEPENDENT QUINONE REDUCTASE RV1261C"/>
    <property type="match status" value="1"/>
</dbReference>
<reference evidence="3" key="1">
    <citation type="submission" date="2022-10" db="EMBL/GenBank/DDBJ databases">
        <title>The complete genomes of actinobacterial strains from the NBC collection.</title>
        <authorList>
            <person name="Joergensen T.S."/>
            <person name="Alvarez Arevalo M."/>
            <person name="Sterndorff E.B."/>
            <person name="Faurdal D."/>
            <person name="Vuksanovic O."/>
            <person name="Mourched A.-S."/>
            <person name="Charusanti P."/>
            <person name="Shaw S."/>
            <person name="Blin K."/>
            <person name="Weber T."/>
        </authorList>
    </citation>
    <scope>NUCLEOTIDE SEQUENCE</scope>
    <source>
        <strain evidence="3">NBC_01482</strain>
    </source>
</reference>
<dbReference type="Proteomes" id="UP001432062">
    <property type="component" value="Chromosome"/>
</dbReference>
<evidence type="ECO:0000256" key="2">
    <source>
        <dbReference type="ARBA" id="ARBA00049106"/>
    </source>
</evidence>
<evidence type="ECO:0000313" key="4">
    <source>
        <dbReference type="Proteomes" id="UP001432062"/>
    </source>
</evidence>